<reference evidence="9" key="1">
    <citation type="journal article" date="2014" name="Front. Microbiol.">
        <title>High frequency of phylogenetically diverse reductive dehalogenase-homologous genes in deep subseafloor sedimentary metagenomes.</title>
        <authorList>
            <person name="Kawai M."/>
            <person name="Futagami T."/>
            <person name="Toyoda A."/>
            <person name="Takaki Y."/>
            <person name="Nishi S."/>
            <person name="Hori S."/>
            <person name="Arai W."/>
            <person name="Tsubouchi T."/>
            <person name="Morono Y."/>
            <person name="Uchiyama I."/>
            <person name="Ito T."/>
            <person name="Fujiyama A."/>
            <person name="Inagaki F."/>
            <person name="Takami H."/>
        </authorList>
    </citation>
    <scope>NUCLEOTIDE SEQUENCE</scope>
    <source>
        <strain evidence="9">Expedition CK06-06</strain>
    </source>
</reference>
<keyword evidence="3" id="KW-0479">Metal-binding</keyword>
<sequence>MPEVHPVLRAWTDPVFMAQFLGVVLLGGIFALELIRRRFWCRYVCPLGAFYGLAARAGVIGRTVSSACIECGRCAEACPMSCISTDGHKTLSGECILCLNCQAA</sequence>
<keyword evidence="6" id="KW-0411">Iron-sulfur</keyword>
<dbReference type="GO" id="GO:0046872">
    <property type="term" value="F:metal ion binding"/>
    <property type="evidence" value="ECO:0007669"/>
    <property type="project" value="UniProtKB-KW"/>
</dbReference>
<keyword evidence="2" id="KW-0004">4Fe-4S</keyword>
<dbReference type="Pfam" id="PF00037">
    <property type="entry name" value="Fer4"/>
    <property type="match status" value="1"/>
</dbReference>
<evidence type="ECO:0000313" key="9">
    <source>
        <dbReference type="EMBL" id="GAG47763.1"/>
    </source>
</evidence>
<protein>
    <recommendedName>
        <fullName evidence="8">4Fe-4S ferredoxin-type domain-containing protein</fullName>
    </recommendedName>
</protein>
<dbReference type="SUPFAM" id="SSF54862">
    <property type="entry name" value="4Fe-4S ferredoxins"/>
    <property type="match status" value="1"/>
</dbReference>
<dbReference type="PANTHER" id="PTHR30176:SF3">
    <property type="entry name" value="FERREDOXIN-TYPE PROTEIN NAPH"/>
    <property type="match status" value="1"/>
</dbReference>
<keyword evidence="7" id="KW-1133">Transmembrane helix</keyword>
<dbReference type="PROSITE" id="PS00198">
    <property type="entry name" value="4FE4S_FER_1"/>
    <property type="match status" value="1"/>
</dbReference>
<keyword evidence="4" id="KW-0249">Electron transport</keyword>
<keyword evidence="1" id="KW-0813">Transport</keyword>
<evidence type="ECO:0000259" key="8">
    <source>
        <dbReference type="PROSITE" id="PS51379"/>
    </source>
</evidence>
<dbReference type="GO" id="GO:0005886">
    <property type="term" value="C:plasma membrane"/>
    <property type="evidence" value="ECO:0007669"/>
    <property type="project" value="TreeGrafter"/>
</dbReference>
<organism evidence="9">
    <name type="scientific">marine sediment metagenome</name>
    <dbReference type="NCBI Taxonomy" id="412755"/>
    <lineage>
        <taxon>unclassified sequences</taxon>
        <taxon>metagenomes</taxon>
        <taxon>ecological metagenomes</taxon>
    </lineage>
</organism>
<keyword evidence="5" id="KW-0408">Iron</keyword>
<dbReference type="GO" id="GO:0051539">
    <property type="term" value="F:4 iron, 4 sulfur cluster binding"/>
    <property type="evidence" value="ECO:0007669"/>
    <property type="project" value="UniProtKB-KW"/>
</dbReference>
<dbReference type="InterPro" id="IPR017900">
    <property type="entry name" value="4Fe4S_Fe_S_CS"/>
</dbReference>
<dbReference type="Pfam" id="PF12801">
    <property type="entry name" value="Fer4_5"/>
    <property type="match status" value="1"/>
</dbReference>
<evidence type="ECO:0000256" key="6">
    <source>
        <dbReference type="ARBA" id="ARBA00023014"/>
    </source>
</evidence>
<keyword evidence="7" id="KW-0812">Transmembrane</keyword>
<comment type="caution">
    <text evidence="9">The sequence shown here is derived from an EMBL/GenBank/DDBJ whole genome shotgun (WGS) entry which is preliminary data.</text>
</comment>
<keyword evidence="7" id="KW-0472">Membrane</keyword>
<evidence type="ECO:0000256" key="7">
    <source>
        <dbReference type="SAM" id="Phobius"/>
    </source>
</evidence>
<accession>X0YGK5</accession>
<feature type="transmembrane region" description="Helical" evidence="7">
    <location>
        <begin position="15"/>
        <end position="35"/>
    </location>
</feature>
<evidence type="ECO:0000256" key="3">
    <source>
        <dbReference type="ARBA" id="ARBA00022723"/>
    </source>
</evidence>
<dbReference type="PROSITE" id="PS51379">
    <property type="entry name" value="4FE4S_FER_2"/>
    <property type="match status" value="1"/>
</dbReference>
<evidence type="ECO:0000256" key="4">
    <source>
        <dbReference type="ARBA" id="ARBA00022982"/>
    </source>
</evidence>
<evidence type="ECO:0000256" key="1">
    <source>
        <dbReference type="ARBA" id="ARBA00022448"/>
    </source>
</evidence>
<feature type="domain" description="4Fe-4S ferredoxin-type" evidence="8">
    <location>
        <begin position="58"/>
        <end position="88"/>
    </location>
</feature>
<dbReference type="AlphaFoldDB" id="X0YGK5"/>
<evidence type="ECO:0000256" key="2">
    <source>
        <dbReference type="ARBA" id="ARBA00022485"/>
    </source>
</evidence>
<dbReference type="InterPro" id="IPR051684">
    <property type="entry name" value="Electron_Trans/Redox"/>
</dbReference>
<feature type="non-terminal residue" evidence="9">
    <location>
        <position position="104"/>
    </location>
</feature>
<gene>
    <name evidence="9" type="ORF">S01H1_85146</name>
</gene>
<dbReference type="PANTHER" id="PTHR30176">
    <property type="entry name" value="FERREDOXIN-TYPE PROTEIN NAPH"/>
    <property type="match status" value="1"/>
</dbReference>
<dbReference type="Gene3D" id="3.30.70.20">
    <property type="match status" value="1"/>
</dbReference>
<evidence type="ECO:0000256" key="5">
    <source>
        <dbReference type="ARBA" id="ARBA00023004"/>
    </source>
</evidence>
<dbReference type="EMBL" id="BARS01058359">
    <property type="protein sequence ID" value="GAG47763.1"/>
    <property type="molecule type" value="Genomic_DNA"/>
</dbReference>
<proteinExistence type="predicted"/>
<name>X0YGK5_9ZZZZ</name>
<dbReference type="InterPro" id="IPR017896">
    <property type="entry name" value="4Fe4S_Fe-S-bd"/>
</dbReference>